<evidence type="ECO:0000256" key="6">
    <source>
        <dbReference type="ARBA" id="ARBA00047942"/>
    </source>
</evidence>
<keyword evidence="8" id="KW-1185">Reference proteome</keyword>
<keyword evidence="3 7" id="KW-0489">Methyltransferase</keyword>
<keyword evidence="4" id="KW-0808">Transferase</keyword>
<evidence type="ECO:0000256" key="3">
    <source>
        <dbReference type="ARBA" id="ARBA00022603"/>
    </source>
</evidence>
<reference evidence="7 8" key="1">
    <citation type="submission" date="2023-06" db="EMBL/GenBank/DDBJ databases">
        <title>Complete Genome Sequence of Flavobacterium keumense K3R-10.</title>
        <authorList>
            <person name="Jeong H."/>
            <person name="Jhang S.Y."/>
            <person name="Kim J.N."/>
        </authorList>
    </citation>
    <scope>NUCLEOTIDE SEQUENCE [LARGE SCALE GENOMIC DNA]</scope>
    <source>
        <strain evidence="7 8">K3R-10</strain>
    </source>
</reference>
<gene>
    <name evidence="7" type="ORF">MG292_02540</name>
</gene>
<evidence type="ECO:0000256" key="4">
    <source>
        <dbReference type="ARBA" id="ARBA00022679"/>
    </source>
</evidence>
<evidence type="ECO:0000256" key="1">
    <source>
        <dbReference type="ARBA" id="ARBA00006594"/>
    </source>
</evidence>
<dbReference type="InterPro" id="IPR012263">
    <property type="entry name" value="M_m6A_EcoRV"/>
</dbReference>
<sequence length="311" mass="36782">MIKQHYSPLRYPGGKVSLYDFLKKMLKQNGIIDGVYAEGFAGGAGAALKLLMLEEVNEIYLNDKDKFIYKFWDSVLNHTDELLALINDTKVNLDEWNYRKKILKSEEIQKDLSDVQIAFTTFFLNRSNRSGILKAGVIGGKEQEGEWKIDARYNKADLMKRIEKIFYYKERIHLSNKDVIDFFNDLKKKKFKENEILYYLDPPYVQQGKELYLEYFNHSDHIRLSKYLQKNLKNVWLTSYDDHSLIHSIYKEVTKNIFEFNYYANKTKIGKELIIASKNCKMVNEYSHYSRKKIITDNIEINELILNIKKA</sequence>
<dbReference type="PANTHER" id="PTHR30481:SF2">
    <property type="entry name" value="SITE-SPECIFIC DNA-METHYLTRANSFERASE (ADENINE-SPECIFIC)"/>
    <property type="match status" value="1"/>
</dbReference>
<comment type="catalytic activity">
    <reaction evidence="6">
        <text>a 2'-deoxyadenosine in DNA + S-adenosyl-L-methionine = an N(6)-methyl-2'-deoxyadenosine in DNA + S-adenosyl-L-homocysteine + H(+)</text>
        <dbReference type="Rhea" id="RHEA:15197"/>
        <dbReference type="Rhea" id="RHEA-COMP:12418"/>
        <dbReference type="Rhea" id="RHEA-COMP:12419"/>
        <dbReference type="ChEBI" id="CHEBI:15378"/>
        <dbReference type="ChEBI" id="CHEBI:57856"/>
        <dbReference type="ChEBI" id="CHEBI:59789"/>
        <dbReference type="ChEBI" id="CHEBI:90615"/>
        <dbReference type="ChEBI" id="CHEBI:90616"/>
        <dbReference type="EC" id="2.1.1.72"/>
    </reaction>
</comment>
<dbReference type="InterPro" id="IPR023095">
    <property type="entry name" value="Ade_MeTrfase_dom_2"/>
</dbReference>
<dbReference type="RefSeq" id="WP_264534261.1">
    <property type="nucleotide sequence ID" value="NZ_CP092332.1"/>
</dbReference>
<dbReference type="GO" id="GO:0008168">
    <property type="term" value="F:methyltransferase activity"/>
    <property type="evidence" value="ECO:0007669"/>
    <property type="project" value="UniProtKB-KW"/>
</dbReference>
<protein>
    <recommendedName>
        <fullName evidence="2">site-specific DNA-methyltransferase (adenine-specific)</fullName>
        <ecNumber evidence="2">2.1.1.72</ecNumber>
    </recommendedName>
</protein>
<accession>A0ABY8N960</accession>
<proteinExistence type="inferred from homology"/>
<dbReference type="GO" id="GO:0032259">
    <property type="term" value="P:methylation"/>
    <property type="evidence" value="ECO:0007669"/>
    <property type="project" value="UniProtKB-KW"/>
</dbReference>
<dbReference type="PIRSF" id="PIRSF000398">
    <property type="entry name" value="M_m6A_EcoRV"/>
    <property type="match status" value="1"/>
</dbReference>
<evidence type="ECO:0000256" key="5">
    <source>
        <dbReference type="ARBA" id="ARBA00022691"/>
    </source>
</evidence>
<dbReference type="EMBL" id="CP092332">
    <property type="protein sequence ID" value="WGK95126.1"/>
    <property type="molecule type" value="Genomic_DNA"/>
</dbReference>
<dbReference type="SUPFAM" id="SSF53335">
    <property type="entry name" value="S-adenosyl-L-methionine-dependent methyltransferases"/>
    <property type="match status" value="1"/>
</dbReference>
<dbReference type="Proteomes" id="UP001232117">
    <property type="component" value="Chromosome"/>
</dbReference>
<dbReference type="EC" id="2.1.1.72" evidence="2"/>
<organism evidence="7 8">
    <name type="scientific">Flavobacterium keumense</name>
    <dbReference type="NCBI Taxonomy" id="1306518"/>
    <lineage>
        <taxon>Bacteria</taxon>
        <taxon>Pseudomonadati</taxon>
        <taxon>Bacteroidota</taxon>
        <taxon>Flavobacteriia</taxon>
        <taxon>Flavobacteriales</taxon>
        <taxon>Flavobacteriaceae</taxon>
        <taxon>Flavobacterium</taxon>
    </lineage>
</organism>
<dbReference type="InterPro" id="IPR012327">
    <property type="entry name" value="MeTrfase_D12"/>
</dbReference>
<dbReference type="InterPro" id="IPR029063">
    <property type="entry name" value="SAM-dependent_MTases_sf"/>
</dbReference>
<evidence type="ECO:0000256" key="2">
    <source>
        <dbReference type="ARBA" id="ARBA00011900"/>
    </source>
</evidence>
<evidence type="ECO:0000313" key="7">
    <source>
        <dbReference type="EMBL" id="WGK95126.1"/>
    </source>
</evidence>
<keyword evidence="5" id="KW-0949">S-adenosyl-L-methionine</keyword>
<comment type="similarity">
    <text evidence="1">Belongs to the N(4)/N(6)-methyltransferase family.</text>
</comment>
<evidence type="ECO:0000313" key="8">
    <source>
        <dbReference type="Proteomes" id="UP001232117"/>
    </source>
</evidence>
<dbReference type="PRINTS" id="PR00505">
    <property type="entry name" value="D12N6MTFRASE"/>
</dbReference>
<dbReference type="Gene3D" id="3.40.50.150">
    <property type="entry name" value="Vaccinia Virus protein VP39"/>
    <property type="match status" value="1"/>
</dbReference>
<dbReference type="Gene3D" id="1.10.1020.10">
    <property type="entry name" value="Adenine-specific Methyltransferase, Domain 2"/>
    <property type="match status" value="1"/>
</dbReference>
<name>A0ABY8N960_9FLAO</name>
<dbReference type="PANTHER" id="PTHR30481">
    <property type="entry name" value="DNA ADENINE METHYLASE"/>
    <property type="match status" value="1"/>
</dbReference>